<dbReference type="AlphaFoldDB" id="A0A382R9A5"/>
<organism evidence="1">
    <name type="scientific">marine metagenome</name>
    <dbReference type="NCBI Taxonomy" id="408172"/>
    <lineage>
        <taxon>unclassified sequences</taxon>
        <taxon>metagenomes</taxon>
        <taxon>ecological metagenomes</taxon>
    </lineage>
</organism>
<dbReference type="EMBL" id="UINC01119375">
    <property type="protein sequence ID" value="SVC93151.1"/>
    <property type="molecule type" value="Genomic_DNA"/>
</dbReference>
<sequence length="58" mass="6414">MSIIRSLLIVNLPCIQLVAVGGQKKSCFDLAENRAAVSLWVGAHRYQRDSSASKLLWV</sequence>
<accession>A0A382R9A5</accession>
<gene>
    <name evidence="1" type="ORF">METZ01_LOCUS346005</name>
</gene>
<name>A0A382R9A5_9ZZZZ</name>
<reference evidence="1" key="1">
    <citation type="submission" date="2018-05" db="EMBL/GenBank/DDBJ databases">
        <authorList>
            <person name="Lanie J.A."/>
            <person name="Ng W.-L."/>
            <person name="Kazmierczak K.M."/>
            <person name="Andrzejewski T.M."/>
            <person name="Davidsen T.M."/>
            <person name="Wayne K.J."/>
            <person name="Tettelin H."/>
            <person name="Glass J.I."/>
            <person name="Rusch D."/>
            <person name="Podicherti R."/>
            <person name="Tsui H.-C.T."/>
            <person name="Winkler M.E."/>
        </authorList>
    </citation>
    <scope>NUCLEOTIDE SEQUENCE</scope>
</reference>
<evidence type="ECO:0000313" key="1">
    <source>
        <dbReference type="EMBL" id="SVC93151.1"/>
    </source>
</evidence>
<proteinExistence type="predicted"/>
<protein>
    <submittedName>
        <fullName evidence="1">Uncharacterized protein</fullName>
    </submittedName>
</protein>